<reference evidence="2" key="1">
    <citation type="submission" date="2013-07" db="EMBL/GenBank/DDBJ databases">
        <title>The genome of an arbuscular mycorrhizal fungus provides insights into the evolution of the oldest plant symbiosis.</title>
        <authorList>
            <consortium name="DOE Joint Genome Institute"/>
            <person name="Tisserant E."/>
            <person name="Malbreil M."/>
            <person name="Kuo A."/>
            <person name="Kohler A."/>
            <person name="Symeonidi A."/>
            <person name="Balestrini R."/>
            <person name="Charron P."/>
            <person name="Duensing N."/>
            <person name="Frei-dit-Frey N."/>
            <person name="Gianinazzi-Pearson V."/>
            <person name="Gilbert B."/>
            <person name="Handa Y."/>
            <person name="Hijri M."/>
            <person name="Kaul R."/>
            <person name="Kawaguchi M."/>
            <person name="Krajinski F."/>
            <person name="Lammers P."/>
            <person name="Lapierre D."/>
            <person name="Masclaux F.G."/>
            <person name="Murat C."/>
            <person name="Morin E."/>
            <person name="Ndikumana S."/>
            <person name="Pagni M."/>
            <person name="Petitpierre D."/>
            <person name="Requena N."/>
            <person name="Rosikiewicz P."/>
            <person name="Riley R."/>
            <person name="Saito K."/>
            <person name="San Clemente H."/>
            <person name="Shapiro H."/>
            <person name="van Tuinen D."/>
            <person name="Becard G."/>
            <person name="Bonfante P."/>
            <person name="Paszkowski U."/>
            <person name="Shachar-Hill Y."/>
            <person name="Young J.P."/>
            <person name="Sanders I.R."/>
            <person name="Henrissat B."/>
            <person name="Rensing S.A."/>
            <person name="Grigoriev I.V."/>
            <person name="Corradi N."/>
            <person name="Roux C."/>
            <person name="Martin F."/>
        </authorList>
    </citation>
    <scope>NUCLEOTIDE SEQUENCE</scope>
    <source>
        <strain evidence="2">DAOM 197198</strain>
    </source>
</reference>
<proteinExistence type="predicted"/>
<sequence length="208" mass="23916">MRITCALKSIDLTWYKPSEVSSPCHRCSHPGCNPDKCASSRAPQYPFRLWSSNDKLRALYNKHLPPSHPAKRHNRFAHLDHDVAAMDVPPLMDWQYITEQITAILEEITHLTTEFAQLQNRVKWLEDQHSSPPIPRSSQPHAPLPPETASIDQGWDNNESSDPRRLSDNLIDFSFPLLNSPKRLNKAWLNNNNSWLLTIMRTSNNSSF</sequence>
<protein>
    <submittedName>
        <fullName evidence="2">Uncharacterized protein</fullName>
    </submittedName>
</protein>
<gene>
    <name evidence="2" type="ORF">GLOINDRAFT_1895</name>
</gene>
<dbReference type="VEuPathDB" id="FungiDB:RhiirFUN_014097"/>
<dbReference type="EMBL" id="KI276486">
    <property type="protein sequence ID" value="ESA21380.1"/>
    <property type="molecule type" value="Genomic_DNA"/>
</dbReference>
<dbReference type="AlphaFoldDB" id="U9ULW2"/>
<dbReference type="HOGENOM" id="CLU_1321490_0_0_1"/>
<accession>U9ULW2</accession>
<evidence type="ECO:0000256" key="1">
    <source>
        <dbReference type="SAM" id="MobiDB-lite"/>
    </source>
</evidence>
<evidence type="ECO:0000313" key="2">
    <source>
        <dbReference type="EMBL" id="ESA21380.1"/>
    </source>
</evidence>
<feature type="region of interest" description="Disordered" evidence="1">
    <location>
        <begin position="126"/>
        <end position="163"/>
    </location>
</feature>
<name>U9ULW2_RHIID</name>
<organism evidence="2">
    <name type="scientific">Rhizophagus irregularis (strain DAOM 181602 / DAOM 197198 / MUCL 43194)</name>
    <name type="common">Arbuscular mycorrhizal fungus</name>
    <name type="synonym">Glomus intraradices</name>
    <dbReference type="NCBI Taxonomy" id="747089"/>
    <lineage>
        <taxon>Eukaryota</taxon>
        <taxon>Fungi</taxon>
        <taxon>Fungi incertae sedis</taxon>
        <taxon>Mucoromycota</taxon>
        <taxon>Glomeromycotina</taxon>
        <taxon>Glomeromycetes</taxon>
        <taxon>Glomerales</taxon>
        <taxon>Glomeraceae</taxon>
        <taxon>Rhizophagus</taxon>
    </lineage>
</organism>